<evidence type="ECO:0000313" key="4">
    <source>
        <dbReference type="Proteomes" id="UP000216215"/>
    </source>
</evidence>
<dbReference type="PANTHER" id="PTHR43283">
    <property type="entry name" value="BETA-LACTAMASE-RELATED"/>
    <property type="match status" value="1"/>
</dbReference>
<organism evidence="3 4">
    <name type="scientific">Mesorhizobium mediterraneum</name>
    <dbReference type="NCBI Taxonomy" id="43617"/>
    <lineage>
        <taxon>Bacteria</taxon>
        <taxon>Pseudomonadati</taxon>
        <taxon>Pseudomonadota</taxon>
        <taxon>Alphaproteobacteria</taxon>
        <taxon>Hyphomicrobiales</taxon>
        <taxon>Phyllobacteriaceae</taxon>
        <taxon>Mesorhizobium</taxon>
    </lineage>
</organism>
<dbReference type="Proteomes" id="UP000216215">
    <property type="component" value="Unassembled WGS sequence"/>
</dbReference>
<dbReference type="PANTHER" id="PTHR43283:SF7">
    <property type="entry name" value="BETA-LACTAMASE-RELATED DOMAIN-CONTAINING PROTEIN"/>
    <property type="match status" value="1"/>
</dbReference>
<proteinExistence type="predicted"/>
<feature type="region of interest" description="Disordered" evidence="1">
    <location>
        <begin position="1"/>
        <end position="25"/>
    </location>
</feature>
<evidence type="ECO:0000259" key="2">
    <source>
        <dbReference type="Pfam" id="PF00144"/>
    </source>
</evidence>
<evidence type="ECO:0000256" key="1">
    <source>
        <dbReference type="SAM" id="MobiDB-lite"/>
    </source>
</evidence>
<dbReference type="InterPro" id="IPR001466">
    <property type="entry name" value="Beta-lactam-related"/>
</dbReference>
<name>A0AB36QZT5_9HYPH</name>
<dbReference type="AlphaFoldDB" id="A0AB36QZT5"/>
<dbReference type="Pfam" id="PF00144">
    <property type="entry name" value="Beta-lactamase"/>
    <property type="match status" value="1"/>
</dbReference>
<dbReference type="Gene3D" id="3.40.710.10">
    <property type="entry name" value="DD-peptidase/beta-lactamase superfamily"/>
    <property type="match status" value="1"/>
</dbReference>
<keyword evidence="4" id="KW-1185">Reference proteome</keyword>
<protein>
    <recommendedName>
        <fullName evidence="2">Beta-lactamase-related domain-containing protein</fullName>
    </recommendedName>
</protein>
<evidence type="ECO:0000313" key="3">
    <source>
        <dbReference type="EMBL" id="PAP97952.1"/>
    </source>
</evidence>
<comment type="caution">
    <text evidence="3">The sequence shown here is derived from an EMBL/GenBank/DDBJ whole genome shotgun (WGS) entry which is preliminary data.</text>
</comment>
<accession>A0AB36QZT5</accession>
<sequence>MRAEIQRVSDLPPGRDGIGRSQRSIPVSQEFEDINRRVAGTSQTNPELWRPDATLGAPMIPPDEWSFWPYSKWTYSHVSESTRTARVWRGPGPVLPLPSRIRGDIGDIEVESSDGQRATIREYLERDYTDGFLVLHQGEIVFETYMNGMEPHSQHIARSGSKSITGTVFGILVHRGLIDPESLVTRYLPELQATAYRGATVQHLLDMTAGATLKGLWYVPNNDYFNYVVATGYFGPPEGHPDAPADIWQAILRITEQEAPHGARFKYFDPNIDVLGLIMQRVSGKFLPELYSSELWSPIGAEEDAYQIVDKSRFSMSSGGFQATLRDFARFALLHLRGGRLNGRQIVPSEWIEAIRRPKPLLFDLFAPNGSYADASSDLPNGAYHNTFWIEDQERGAYIAWGYGGQVIYIDPRADFAAVKLSHQPGQSPVKRAQWPDQVYQTPKALPFDAFGAIRAIRDALES</sequence>
<gene>
    <name evidence="3" type="ORF">CIT25_33770</name>
</gene>
<feature type="domain" description="Beta-lactamase-related" evidence="2">
    <location>
        <begin position="131"/>
        <end position="431"/>
    </location>
</feature>
<reference evidence="4" key="1">
    <citation type="submission" date="2017-08" db="EMBL/GenBank/DDBJ databases">
        <title>Mesorhizobium wenxinae sp. nov., a novel rhizobial species isolated from root nodules of chickpea (Cicer arietinum L.).</title>
        <authorList>
            <person name="Zhang J."/>
        </authorList>
    </citation>
    <scope>NUCLEOTIDE SEQUENCE [LARGE SCALE GENOMIC DNA]</scope>
    <source>
        <strain evidence="4">USDA 3392</strain>
    </source>
</reference>
<dbReference type="EMBL" id="NPKI01000050">
    <property type="protein sequence ID" value="PAP97952.1"/>
    <property type="molecule type" value="Genomic_DNA"/>
</dbReference>
<dbReference type="InterPro" id="IPR050789">
    <property type="entry name" value="Diverse_Enzym_Activities"/>
</dbReference>
<dbReference type="SUPFAM" id="SSF56601">
    <property type="entry name" value="beta-lactamase/transpeptidase-like"/>
    <property type="match status" value="1"/>
</dbReference>
<dbReference type="InterPro" id="IPR012338">
    <property type="entry name" value="Beta-lactam/transpept-like"/>
</dbReference>